<evidence type="ECO:0000256" key="10">
    <source>
        <dbReference type="ARBA" id="ARBA00023017"/>
    </source>
</evidence>
<feature type="compositionally biased region" description="Low complexity" evidence="16">
    <location>
        <begin position="1"/>
        <end position="14"/>
    </location>
</feature>
<dbReference type="GO" id="GO:0007097">
    <property type="term" value="P:nuclear migration"/>
    <property type="evidence" value="ECO:0007669"/>
    <property type="project" value="UniProtKB-ARBA"/>
</dbReference>
<dbReference type="OrthoDB" id="447173at2759"/>
<keyword evidence="19" id="KW-1185">Reference proteome</keyword>
<name>A0A7C8M893_9PLEO</name>
<dbReference type="FunFam" id="3.40.50.300:FF:000122">
    <property type="entry name" value="Cytoplasmic dynein 1 heavy chain"/>
    <property type="match status" value="1"/>
</dbReference>
<comment type="subcellular location">
    <subcellularLocation>
        <location evidence="1">Cytoplasm</location>
        <location evidence="1">Cytoskeleton</location>
    </subcellularLocation>
</comment>
<dbReference type="GO" id="GO:0072384">
    <property type="term" value="P:organelle transport along microtubule"/>
    <property type="evidence" value="ECO:0007669"/>
    <property type="project" value="UniProtKB-ARBA"/>
</dbReference>
<accession>A0A7C8M893</accession>
<feature type="coiled-coil region" evidence="15">
    <location>
        <begin position="3169"/>
        <end position="3260"/>
    </location>
</feature>
<evidence type="ECO:0000256" key="7">
    <source>
        <dbReference type="ARBA" id="ARBA00022737"/>
    </source>
</evidence>
<evidence type="ECO:0000256" key="1">
    <source>
        <dbReference type="ARBA" id="ARBA00004245"/>
    </source>
</evidence>
<dbReference type="InterPro" id="IPR042222">
    <property type="entry name" value="Dynein_2_N"/>
</dbReference>
<feature type="domain" description="AAA+ ATPase" evidence="17">
    <location>
        <begin position="2214"/>
        <end position="2443"/>
    </location>
</feature>
<dbReference type="InterPro" id="IPR013602">
    <property type="entry name" value="Dynein_heavy_linker"/>
</dbReference>
<dbReference type="Gene3D" id="1.10.8.720">
    <property type="entry name" value="Region D6 of dynein motor"/>
    <property type="match status" value="1"/>
</dbReference>
<dbReference type="GO" id="GO:0030286">
    <property type="term" value="C:dynein complex"/>
    <property type="evidence" value="ECO:0007669"/>
    <property type="project" value="UniProtKB-KW"/>
</dbReference>
<comment type="subunit">
    <text evidence="3">Consists of at least two heavy chains and a number of intermediate and light chains.</text>
</comment>
<dbReference type="FunFam" id="3.20.180.20:FF:000002">
    <property type="entry name" value="Cytoplasmic dynein heavy chain 1"/>
    <property type="match status" value="1"/>
</dbReference>
<dbReference type="InterPro" id="IPR026983">
    <property type="entry name" value="DHC"/>
</dbReference>
<dbReference type="InterPro" id="IPR042228">
    <property type="entry name" value="Dynein_linker_3"/>
</dbReference>
<dbReference type="SUPFAM" id="SSF52540">
    <property type="entry name" value="P-loop containing nucleoside triphosphate hydrolases"/>
    <property type="match status" value="4"/>
</dbReference>
<feature type="region of interest" description="Disordered" evidence="16">
    <location>
        <begin position="1"/>
        <end position="23"/>
    </location>
</feature>
<dbReference type="EMBL" id="JAADJZ010000028">
    <property type="protein sequence ID" value="KAF2866362.1"/>
    <property type="molecule type" value="Genomic_DNA"/>
</dbReference>
<evidence type="ECO:0000256" key="8">
    <source>
        <dbReference type="ARBA" id="ARBA00022741"/>
    </source>
</evidence>
<dbReference type="InterPro" id="IPR024743">
    <property type="entry name" value="Dynein_HC_stalk"/>
</dbReference>
<dbReference type="GO" id="GO:0008569">
    <property type="term" value="F:minus-end-directed microtubule motor activity"/>
    <property type="evidence" value="ECO:0007669"/>
    <property type="project" value="InterPro"/>
</dbReference>
<dbReference type="InterPro" id="IPR027417">
    <property type="entry name" value="P-loop_NTPase"/>
</dbReference>
<dbReference type="Gene3D" id="1.20.920.30">
    <property type="match status" value="1"/>
</dbReference>
<dbReference type="Gene3D" id="1.20.58.1120">
    <property type="match status" value="1"/>
</dbReference>
<dbReference type="FunFam" id="3.40.50.300:FF:000829">
    <property type="entry name" value="Dynein heavy chain, cytoplasmic"/>
    <property type="match status" value="1"/>
</dbReference>
<keyword evidence="11 15" id="KW-0175">Coiled coil</keyword>
<keyword evidence="12" id="KW-0505">Motor protein</keyword>
<dbReference type="Pfam" id="PF12780">
    <property type="entry name" value="AAA_8"/>
    <property type="match status" value="1"/>
</dbReference>
<feature type="domain" description="AAA+ ATPase" evidence="17">
    <location>
        <begin position="1922"/>
        <end position="2060"/>
    </location>
</feature>
<dbReference type="Pfam" id="PF18198">
    <property type="entry name" value="AAA_lid_11"/>
    <property type="match status" value="1"/>
</dbReference>
<dbReference type="Gene3D" id="1.20.920.20">
    <property type="match status" value="1"/>
</dbReference>
<dbReference type="InterPro" id="IPR041466">
    <property type="entry name" value="Dynein_AAA5_ext"/>
</dbReference>
<evidence type="ECO:0000256" key="6">
    <source>
        <dbReference type="ARBA" id="ARBA00022701"/>
    </source>
</evidence>
<evidence type="ECO:0000313" key="18">
    <source>
        <dbReference type="EMBL" id="KAF2866362.1"/>
    </source>
</evidence>
<reference evidence="18 19" key="1">
    <citation type="submission" date="2020-01" db="EMBL/GenBank/DDBJ databases">
        <authorList>
            <consortium name="DOE Joint Genome Institute"/>
            <person name="Haridas S."/>
            <person name="Albert R."/>
            <person name="Binder M."/>
            <person name="Bloem J."/>
            <person name="Labutti K."/>
            <person name="Salamov A."/>
            <person name="Andreopoulos B."/>
            <person name="Baker S.E."/>
            <person name="Barry K."/>
            <person name="Bills G."/>
            <person name="Bluhm B.H."/>
            <person name="Cannon C."/>
            <person name="Castanera R."/>
            <person name="Culley D.E."/>
            <person name="Daum C."/>
            <person name="Ezra D."/>
            <person name="Gonzalez J.B."/>
            <person name="Henrissat B."/>
            <person name="Kuo A."/>
            <person name="Liang C."/>
            <person name="Lipzen A."/>
            <person name="Lutzoni F."/>
            <person name="Magnuson J."/>
            <person name="Mondo S."/>
            <person name="Nolan M."/>
            <person name="Ohm R."/>
            <person name="Pangilinan J."/>
            <person name="Park H.-J.H."/>
            <person name="Ramirez L."/>
            <person name="Alfaro M."/>
            <person name="Sun H."/>
            <person name="Tritt A."/>
            <person name="Yoshinaga Y."/>
            <person name="Zwiers L.-H.L."/>
            <person name="Turgeon B.G."/>
            <person name="Goodwin S.B."/>
            <person name="Spatafora J.W."/>
            <person name="Crous P.W."/>
            <person name="Grigoriev I.V."/>
        </authorList>
    </citation>
    <scope>NUCLEOTIDE SEQUENCE [LARGE SCALE GENOMIC DNA]</scope>
    <source>
        <strain evidence="18 19">CBS 611.86</strain>
    </source>
</reference>
<keyword evidence="7" id="KW-0677">Repeat</keyword>
<dbReference type="PANTHER" id="PTHR46532:SF4">
    <property type="entry name" value="AAA+ ATPASE DOMAIN-CONTAINING PROTEIN"/>
    <property type="match status" value="1"/>
</dbReference>
<evidence type="ECO:0000256" key="4">
    <source>
        <dbReference type="ARBA" id="ARBA00022197"/>
    </source>
</evidence>
<evidence type="ECO:0000313" key="19">
    <source>
        <dbReference type="Proteomes" id="UP000481861"/>
    </source>
</evidence>
<dbReference type="FunFam" id="1.20.920.30:FF:000001">
    <property type="entry name" value="Cytoplasmic dynein heavy chain 1"/>
    <property type="match status" value="1"/>
</dbReference>
<dbReference type="Pfam" id="PF12775">
    <property type="entry name" value="AAA_7"/>
    <property type="match status" value="1"/>
</dbReference>
<dbReference type="InterPro" id="IPR035699">
    <property type="entry name" value="AAA_6"/>
</dbReference>
<dbReference type="InterPro" id="IPR041658">
    <property type="entry name" value="AAA_lid_11"/>
</dbReference>
<keyword evidence="9" id="KW-0067">ATP-binding</keyword>
<feature type="domain" description="AAA+ ATPase" evidence="17">
    <location>
        <begin position="2579"/>
        <end position="2733"/>
    </location>
</feature>
<dbReference type="Gene3D" id="6.10.140.1060">
    <property type="match status" value="1"/>
</dbReference>
<dbReference type="Pfam" id="PF08393">
    <property type="entry name" value="DHC_N2"/>
    <property type="match status" value="1"/>
</dbReference>
<dbReference type="FunFam" id="1.10.8.720:FF:000003">
    <property type="entry name" value="Cytoplasmic dynein heavy chain 2"/>
    <property type="match status" value="1"/>
</dbReference>
<dbReference type="FunFam" id="1.10.8.710:FF:000005">
    <property type="entry name" value="Cytoplasmic dynein heavy chain 1"/>
    <property type="match status" value="1"/>
</dbReference>
<dbReference type="Gene3D" id="3.40.50.300">
    <property type="entry name" value="P-loop containing nucleotide triphosphate hydrolases"/>
    <property type="match status" value="5"/>
</dbReference>
<dbReference type="GO" id="GO:0051959">
    <property type="term" value="F:dynein light intermediate chain binding"/>
    <property type="evidence" value="ECO:0007669"/>
    <property type="project" value="InterPro"/>
</dbReference>
<evidence type="ECO:0000256" key="5">
    <source>
        <dbReference type="ARBA" id="ARBA00022490"/>
    </source>
</evidence>
<keyword evidence="5" id="KW-0963">Cytoplasm</keyword>
<dbReference type="Pfam" id="PF22597">
    <property type="entry name" value="DYN_lid"/>
    <property type="match status" value="1"/>
</dbReference>
<dbReference type="Gene3D" id="1.10.472.130">
    <property type="match status" value="1"/>
</dbReference>
<evidence type="ECO:0000256" key="13">
    <source>
        <dbReference type="ARBA" id="ARBA00023212"/>
    </source>
</evidence>
<keyword evidence="13" id="KW-0206">Cytoskeleton</keyword>
<evidence type="ECO:0000256" key="14">
    <source>
        <dbReference type="ARBA" id="ARBA00033439"/>
    </source>
</evidence>
<dbReference type="Pfam" id="PF12774">
    <property type="entry name" value="AAA_6"/>
    <property type="match status" value="1"/>
</dbReference>
<evidence type="ECO:0000259" key="17">
    <source>
        <dbReference type="SMART" id="SM00382"/>
    </source>
</evidence>
<dbReference type="GO" id="GO:0045505">
    <property type="term" value="F:dynein intermediate chain binding"/>
    <property type="evidence" value="ECO:0007669"/>
    <property type="project" value="InterPro"/>
</dbReference>
<evidence type="ECO:0000256" key="3">
    <source>
        <dbReference type="ARBA" id="ARBA00011655"/>
    </source>
</evidence>
<dbReference type="InterPro" id="IPR013594">
    <property type="entry name" value="Dynein_heavy_tail"/>
</dbReference>
<dbReference type="InterPro" id="IPR024317">
    <property type="entry name" value="Dynein_heavy_chain_D4_dom"/>
</dbReference>
<dbReference type="FunFam" id="1.10.287.2620:FF:000001">
    <property type="entry name" value="Cytoplasmic dynein heavy chain 1"/>
    <property type="match status" value="1"/>
</dbReference>
<keyword evidence="8" id="KW-0547">Nucleotide-binding</keyword>
<comment type="caution">
    <text evidence="18">The sequence shown here is derived from an EMBL/GenBank/DDBJ whole genome shotgun (WGS) entry which is preliminary data.</text>
</comment>
<feature type="coiled-coil region" evidence="15">
    <location>
        <begin position="3395"/>
        <end position="3450"/>
    </location>
</feature>
<keyword evidence="6" id="KW-0493">Microtubule</keyword>
<dbReference type="Gene3D" id="1.10.8.710">
    <property type="match status" value="1"/>
</dbReference>
<organism evidence="18 19">
    <name type="scientific">Massariosphaeria phaeospora</name>
    <dbReference type="NCBI Taxonomy" id="100035"/>
    <lineage>
        <taxon>Eukaryota</taxon>
        <taxon>Fungi</taxon>
        <taxon>Dikarya</taxon>
        <taxon>Ascomycota</taxon>
        <taxon>Pezizomycotina</taxon>
        <taxon>Dothideomycetes</taxon>
        <taxon>Pleosporomycetidae</taxon>
        <taxon>Pleosporales</taxon>
        <taxon>Pleosporales incertae sedis</taxon>
        <taxon>Massariosphaeria</taxon>
    </lineage>
</organism>
<dbReference type="Proteomes" id="UP000481861">
    <property type="component" value="Unassembled WGS sequence"/>
</dbReference>
<dbReference type="FunFam" id="3.40.50.300:FF:000071">
    <property type="entry name" value="Cytoplasmic dynein heavy chain 1"/>
    <property type="match status" value="1"/>
</dbReference>
<dbReference type="Pfam" id="PF17852">
    <property type="entry name" value="Dynein_AAA_lid"/>
    <property type="match status" value="1"/>
</dbReference>
<evidence type="ECO:0000256" key="12">
    <source>
        <dbReference type="ARBA" id="ARBA00023175"/>
    </source>
</evidence>
<evidence type="ECO:0000256" key="9">
    <source>
        <dbReference type="ARBA" id="ARBA00022840"/>
    </source>
</evidence>
<keyword evidence="10" id="KW-0243">Dynein</keyword>
<dbReference type="GO" id="GO:0005874">
    <property type="term" value="C:microtubule"/>
    <property type="evidence" value="ECO:0007669"/>
    <property type="project" value="UniProtKB-KW"/>
</dbReference>
<dbReference type="FunFam" id="1.10.472.130:FF:000007">
    <property type="entry name" value="Dynein heavy chain, cytoplasmic"/>
    <property type="match status" value="1"/>
</dbReference>
<dbReference type="InterPro" id="IPR054354">
    <property type="entry name" value="DYNC2H1-like_lid"/>
</dbReference>
<gene>
    <name evidence="18" type="ORF">BDV95DRAFT_505162</name>
</gene>
<dbReference type="PANTHER" id="PTHR46532">
    <property type="entry name" value="MALE FERTILITY FACTOR KL5"/>
    <property type="match status" value="1"/>
</dbReference>
<dbReference type="InterPro" id="IPR035706">
    <property type="entry name" value="AAA_9"/>
</dbReference>
<dbReference type="FunFam" id="1.20.920.20:FF:000002">
    <property type="entry name" value="Cytoplasmic dynein 1 heavy chain"/>
    <property type="match status" value="1"/>
</dbReference>
<dbReference type="Pfam" id="PF12777">
    <property type="entry name" value="MT"/>
    <property type="match status" value="1"/>
</dbReference>
<evidence type="ECO:0000256" key="2">
    <source>
        <dbReference type="ARBA" id="ARBA00008887"/>
    </source>
</evidence>
<feature type="domain" description="AAA+ ATPase" evidence="17">
    <location>
        <begin position="2921"/>
        <end position="3087"/>
    </location>
</feature>
<dbReference type="Gene3D" id="1.10.8.1220">
    <property type="match status" value="1"/>
</dbReference>
<dbReference type="SMART" id="SM00382">
    <property type="entry name" value="AAA"/>
    <property type="match status" value="4"/>
</dbReference>
<dbReference type="Gene3D" id="3.20.180.20">
    <property type="entry name" value="Dynein heavy chain, N-terminal domain 2"/>
    <property type="match status" value="1"/>
</dbReference>
<dbReference type="GO" id="GO:0005524">
    <property type="term" value="F:ATP binding"/>
    <property type="evidence" value="ECO:0007669"/>
    <property type="project" value="UniProtKB-KW"/>
</dbReference>
<dbReference type="CDD" id="cd00009">
    <property type="entry name" value="AAA"/>
    <property type="match status" value="2"/>
</dbReference>
<dbReference type="InterPro" id="IPR003593">
    <property type="entry name" value="AAA+_ATPase"/>
</dbReference>
<dbReference type="Gene3D" id="1.10.287.2620">
    <property type="match status" value="1"/>
</dbReference>
<sequence>MEGPLAPGAAANGNIRTPSPTPPAIDPQIIVDYLAKVLDVNLGASEQDLRAPGSLLSPARIHDTLQRCTRFALETQTVLYVVKDKAGAPRVDGLDAPNGVSAHFTYNTSAELTASPSCTAYTVIQKRPIPIDPAIPLSDQVLISTLPGFTISNNNSSQDASPFEVLRSIIHTTVEPYFDTYTKSQRSVTGTYSKGDNDARTGISAAKKKIAELGLSFQHLQQNVEIPELLLPLHPVIQNALEIAAERNVKPSPELLPPTIVSDSSFLNGLQATVNGWIKSIQNITKTSRDAHTGTATQEINFWLSMEARLEDIEAQLSSPGVRLTLDVLKNAKRFQATVSFSADTGLKETTDLVQKYNQLMRDFPLDELLSATSLQKVQEAIQQIFSHMNKKLRICPYPVRRALPLVEAISGDLNDRLHDLLRGKTLMHMDFPEFQATMAVAESIWRTWEDNVKEFTNVAREVTRRRNEKFIPIKIAARHRETEERLRYITTFRKNHEQLQRTIVNVLGSQSSLTALSDGTQKQTVIVEEIGDVDAVQEVVQAYDHIKDVDVLDVSQEGTELFEQAEQKYNERTSRVENSIIARLRDRLGTAKTANEMFRVFSKFNPLFVRPKIRGAISEYQTQLIDNVKHDISALHERFKRQYGNSEAHAMAQLRDFPPVSGAVIWARQIETQLENYMGKVEDILGKDWALHAEGQKLQAESSMFKKKLDTRPIFESWLQEVARRKLSISGRLFVIIKNRAAGNIYELNVNFDAQVIALFKEVRNLTWRGYQVPHGINNISKEAKRVYPYAVSLMESVRTYTQTVRSIDEMSGVSLLLNGYLNDVQGLVGKGVPLKWESFVHAYDLHIRQSAFPSGNARSESKHVQFVREFAAATSLLQGKVATLVSINASVEKALKDLETCAYNTEAFRQNLESIQRSVDQLNLENYSNLASWVSDMNARIESILLVRLTRAISQWIEVFMNVDEDDRRRPSSEPSPNEATEERPTLSNLTLEITIRNQVIYLNPPVEYARASWLEQLQQWLAVICTLQKVKASRYEMRLEAVKDASSNNFADLPSRCTDALIQVYGAIEGRLRDISSYVDEWLQFQSLWDLQSEQVYDILGENLSRWLQLLQEIRNTRKTFDNSDVSRRFGYVTVDYEQVGVKVAGKYDQWQQEIRVKFAGRLGQRMVDVYAQIEKARKDLEVQTLEASSTAQAVSFITTVQQCRRKVSEWEPEVETFRQGHATLLRSRYNFPSDWVDIEQIDHEWQALNEVLNRKDKIARDQADALKAKIEAEDKVVNQKITDVSAEWADEKPVSGNIPPADASRTLSKFDTKLNQLRTESENISKAKEALGLSSSAENILAALLEEVQDFKSVWSSLATIWSSIDQLREALWTTVQPRKLRQNLDNLVKMTKDMPSRMRQYAAFEYVQNALKQLLKVNSLLSELRSDAVRERHWARIFKQLKPSKRYSAVSMTLGDVWDLQLGPSEKVIRDVITQAQGEMALEEFLKQVRETWQNYALELVNYQNKCRLIRGWDDLFAKCSENLNSLQAMRHSPYYKEFEEDASGWEDKLNRVHVLFDVWIDVQRQWVYLEGVFTGNADIKHLLPMESSRFQNINAEFLSVMKKVSRQPFVLEVLNISGVQKSLERLAELLNKIQKALGEYLERERVSFPRFYFVGDEDLLEIIGNSNDTQRIAKHLRKMFAGISGLITDEDGVITGFTSKEGEEVILRKTISLIKTPRINEWLGALELNMKTTLAELTFEAHEEFAELIEADAMDFDAFNAYISKYPAQVVVLGTQIAWSHAVEKSLTEEGATLPLLYEKQVNILKLLATSVLGDLESTHRRKCEALITEFVHQRDVIHKLQKVGASSPTHHLWLLAMRYMYEPNNDLLQRLKVKMANAVLDYGFEYLGVAERLVRTPLTDRCFLTLTQALCQRLGGSPYGPAGTGKTESVKALGVQLGRFTLVFCCDDTFDFQAMGRIFLGICQVGAWGCFDEFNRLEERILSAVSQQVQNIQLGLRKGAEDESSQIELIGRQLQVNANTGIFITMNPGYAGRSNLPDNLKKLFRSVAMSKPDKELIAEVMLYSQGFSQAKELSKQVVPFFDKCARGLSKQAHYDFGLRALKSVLVSSGGLKRARIATHEGQSLDEAAVEPQIIVQSLRETMAPKLIQSDVEVMKTIEQDSFPGVEYIPAPLVKLQEAIRKAAAESKFVVSDAWMTKILQLYQIQNLHHGVMMVGSSGSGKSAAWKTLLAALQTVEGVEGVCHVIDPKVMSKEMLYGSLDSTTREWTDGLFTSILRKIVDNLRGEDSKRHWIVFDGDVDPEWVENLNSVLDDNKLLTLPNGERLNLPSNVRIMFEVETLKYATLATVSRCGMVWFSDDIVNIDMMINNYIENLKVVPFEDIEDDSVAPGQMSQKTLAVQGQVAEFLQIKLTQDRFIEKTLSMAKKFNHIMEYTDIRALNTLFSLLNKACRNVLEYNVQHQDFPLEDDKMEAYLSKKLLLALVWALVGDCPLTDRKLFGDLIAGLTDVELPPLNDSISLIDYDVKPEKTDWILWQNEVPTMEVNTHSIIQTDVVIPTLDTVRHEDVLYSWLAEHKPLLLCGPPGSGKTMTLFSALRKLPNMQVVGLNFSSATTPDLLIKTFEQYCEYKKTLNGVQLTPTQIGRWLIIFCDEINLPAPDKYGTQRAISFLRQLVEHNGFWRTSDKTWVTLDRIQFVGACNPPTDAGRTPMGLRFLRHAPLIMVDYPGEQSLLQIYGTFNNAVLKIIPTLRGYSDALTKAMVQLYAESQKRFTPDIQPHYVYSPRELTRWVRGVYEALRPLETLPVEGLVRIWAHEALRLFQDRLIAEDERKWTEECVHRIALEHFPTINEEKSLGGPILFSNWLSKNYIPVERDQLRDFVKARLRTFCEEEVDVPLILFNDVLEHVLRIDRVFRQPQGHLILIGVSGSGKTTLSRFVAWMNGLSVYQIKVHGKYTGEDFDEDLRNVLRRCGCKGEKICFIMDEANVLDSGFLERMNTLLANAEVPGLFEGDEHASLMTQIKEGAQRQGTILDSSEELYKWFTEQIVKNLHVVFTMNPPEEGLSSKAATSPALFNRCVLNWFGDWSDQALYQVGSELTQSVDLDRPNFTAPDSIPVAYRGLNLPPSHRETVVNAMVYIHHSLHRFNQKLQKQQNKKTYLTPRHFLDFVAQYVKLYNEKREDLEEQQRHLNVGLEKLRETVEKVRELRVSLTEKKEQLTTKEVEANDKLQQMIADQREAEQKQKESLEMQTKLAADEKQIASRREKVMGDLAQAEPAVLEAQKSVQNIKKQHLTEVRSMQNPPAGVKLALEAVCTLLGHKPATWRDIVVIVRRDDFIASIVQFDNERQMTPSVRRKMEIEYLSKPDFTFEKVDRASKACGPLVKWVTAQVSYSSILQQVEPLRNEVDDLEAKAQETKDKANATGTLLKTLEDSIARYKTEYAALISQTESIKSEMSTVQFKVDRSVRLLDSLSSERVRWEASSTSFDSQIDTIVGDVIVAAAFIAYGGYYDQQYRKTMMEDWVHHLSLSGINYKTPNPITEYLSTADERLTWQHNGLPVDDLCTENAIILKRFNRYPLIIDPSGRTAEFLQNECKDRRLTVTSFLDDSFTKQLESSLRFGNPILIQDAEYLDPILNHVLNKEYQKTGGRVLIQLGKQEIDFSPTFRLYLSTRDPSANFAPDICSRTTFVNFTVTQSSLQTQTLNEVLKSERPDVDERRSNLIKMQGEFSVHLRQLEKRLLQALNESRGNILDDDRVIETLETLKKEAAEISVKVSETAGVMTEVDNITKEYTVIARSCSAVFATLEQLHHLNHFYQFSLQYFTQIFGTVLRKVRNSGISGHAARIDSILTELFIDTYRRTSLSLLQKDRVTLAMLLVHAAPYKMDKTLIDTILDTDLEGVDVSTQSERKEEAMALAAKTPMFKDQIEKVESSAWDAFLTEELGEQHVPRLWPEDLNHFDKLLRSLVLVKLFRVDRFVPAVERFVTEVFGKGLLDASGDLGDIVKQVTAITPVALSSSPGFDASYKVDNLVEREHVTCSNIAMGSNEGAASADKAISNAATTGNWVLVKNVHLAPQWLQSLEKRLEALKPNPDFRLFLSMESSPKIPVNLLRASRVLSYEQPAGIRANMKDSLSSLTEKASKPPVEKGRIYLLLSFMHAVVQERLRYAPSLGWKGFWEFNDSDYECCSFILDTWIDNSAQGRSNIAPNKIPWEMIRTLITEMYGGKIDDESDFRTLASIVDNCMTPAAFEDNFKIVKDTEHSQGLELPSTTGWKDFMKWVNDLPEREPPTYLGLPANAEKLLLVGQAREMVGNLKRVVNMLDEGEQLMGEVEEGAAVA</sequence>
<proteinExistence type="inferred from homology"/>
<dbReference type="Pfam" id="PF03028">
    <property type="entry name" value="Dynein_heavy"/>
    <property type="match status" value="1"/>
</dbReference>
<dbReference type="Gene3D" id="1.20.140.100">
    <property type="entry name" value="Dynein heavy chain, N-terminal domain 2"/>
    <property type="match status" value="1"/>
</dbReference>
<evidence type="ECO:0000256" key="11">
    <source>
        <dbReference type="ARBA" id="ARBA00023054"/>
    </source>
</evidence>
<evidence type="ECO:0000256" key="15">
    <source>
        <dbReference type="SAM" id="Coils"/>
    </source>
</evidence>
<dbReference type="InterPro" id="IPR004273">
    <property type="entry name" value="Dynein_heavy_D6_P-loop"/>
</dbReference>
<comment type="similarity">
    <text evidence="2">Belongs to the dynein heavy chain family.</text>
</comment>
<protein>
    <recommendedName>
        <fullName evidence="4">Dynein heavy chain, cytoplasmic</fullName>
    </recommendedName>
    <alternativeName>
        <fullName evidence="14">Dynein heavy chain, cytosolic</fullName>
    </alternativeName>
</protein>
<dbReference type="FunFam" id="3.40.50.300:FF:000517">
    <property type="entry name" value="Cytoplasmic dynein heavy chain 1"/>
    <property type="match status" value="1"/>
</dbReference>
<dbReference type="InterPro" id="IPR042219">
    <property type="entry name" value="AAA_lid_11_sf"/>
</dbReference>
<dbReference type="InterPro" id="IPR043157">
    <property type="entry name" value="Dynein_AAA1S"/>
</dbReference>
<dbReference type="FunFam" id="1.20.140.100:FF:000002">
    <property type="entry name" value="Cytoplasmic dynein heavy chain 1"/>
    <property type="match status" value="1"/>
</dbReference>
<evidence type="ECO:0000256" key="16">
    <source>
        <dbReference type="SAM" id="MobiDB-lite"/>
    </source>
</evidence>
<dbReference type="Pfam" id="PF12781">
    <property type="entry name" value="AAA_9"/>
    <property type="match status" value="1"/>
</dbReference>
<dbReference type="Pfam" id="PF08385">
    <property type="entry name" value="DHC_N1"/>
    <property type="match status" value="1"/>
</dbReference>